<feature type="region of interest" description="Disordered" evidence="1">
    <location>
        <begin position="1"/>
        <end position="33"/>
    </location>
</feature>
<dbReference type="AlphaFoldDB" id="A0ABD3GM27"/>
<evidence type="ECO:0000313" key="2">
    <source>
        <dbReference type="EMBL" id="KAL3680248.1"/>
    </source>
</evidence>
<feature type="compositionally biased region" description="Basic residues" evidence="1">
    <location>
        <begin position="239"/>
        <end position="254"/>
    </location>
</feature>
<evidence type="ECO:0000256" key="1">
    <source>
        <dbReference type="SAM" id="MobiDB-lite"/>
    </source>
</evidence>
<sequence>MKETKQKHQATDAERRHAKKEDSYSLPEKEAAQRSITRLDDPLIYTQLLNKSYAVMPDSAPALDSLTFEQRFTVFFPGGLLLNTFVELLIVDRVLELQFRQGPKPLMFSAAVSERHVYSSHTSRLRPSLVGWSGKRAPVGLECVSANAAVEMVNFESWNRSVTRKSSKEGCKKNYIGRTKDLIPIATPGTMTGKTVVLWMLWKRHHAADREGAWYIQFVDQLRKFLKSKSTLILPQSSRTKKVRPPSWKRRKMRQPGIDALHGNASF</sequence>
<organism evidence="2 3">
    <name type="scientific">Riccia sorocarpa</name>
    <dbReference type="NCBI Taxonomy" id="122646"/>
    <lineage>
        <taxon>Eukaryota</taxon>
        <taxon>Viridiplantae</taxon>
        <taxon>Streptophyta</taxon>
        <taxon>Embryophyta</taxon>
        <taxon>Marchantiophyta</taxon>
        <taxon>Marchantiopsida</taxon>
        <taxon>Marchantiidae</taxon>
        <taxon>Marchantiales</taxon>
        <taxon>Ricciaceae</taxon>
        <taxon>Riccia</taxon>
    </lineage>
</organism>
<proteinExistence type="predicted"/>
<dbReference type="EMBL" id="JBJQOH010000007">
    <property type="protein sequence ID" value="KAL3680248.1"/>
    <property type="molecule type" value="Genomic_DNA"/>
</dbReference>
<evidence type="ECO:0000313" key="3">
    <source>
        <dbReference type="Proteomes" id="UP001633002"/>
    </source>
</evidence>
<protein>
    <submittedName>
        <fullName evidence="2">Uncharacterized protein</fullName>
    </submittedName>
</protein>
<gene>
    <name evidence="2" type="ORF">R1sor_023204</name>
</gene>
<comment type="caution">
    <text evidence="2">The sequence shown here is derived from an EMBL/GenBank/DDBJ whole genome shotgun (WGS) entry which is preliminary data.</text>
</comment>
<reference evidence="2 3" key="1">
    <citation type="submission" date="2024-09" db="EMBL/GenBank/DDBJ databases">
        <title>Chromosome-scale assembly of Riccia sorocarpa.</title>
        <authorList>
            <person name="Paukszto L."/>
        </authorList>
    </citation>
    <scope>NUCLEOTIDE SEQUENCE [LARGE SCALE GENOMIC DNA]</scope>
    <source>
        <strain evidence="2">LP-2024</strain>
        <tissue evidence="2">Aerial parts of the thallus</tissue>
    </source>
</reference>
<dbReference type="Proteomes" id="UP001633002">
    <property type="component" value="Unassembled WGS sequence"/>
</dbReference>
<keyword evidence="3" id="KW-1185">Reference proteome</keyword>
<accession>A0ABD3GM27</accession>
<name>A0ABD3GM27_9MARC</name>
<feature type="region of interest" description="Disordered" evidence="1">
    <location>
        <begin position="236"/>
        <end position="267"/>
    </location>
</feature>